<keyword evidence="4" id="KW-0677">Repeat</keyword>
<evidence type="ECO:0000256" key="4">
    <source>
        <dbReference type="ARBA" id="ARBA00022737"/>
    </source>
</evidence>
<feature type="compositionally biased region" description="Gly residues" evidence="10">
    <location>
        <begin position="1009"/>
        <end position="1018"/>
    </location>
</feature>
<dbReference type="InterPro" id="IPR000403">
    <property type="entry name" value="PI3/4_kinase_cat_dom"/>
</dbReference>
<dbReference type="InterPro" id="IPR003151">
    <property type="entry name" value="PIK-rel_kinase_FAT"/>
</dbReference>
<organism evidence="14 15">
    <name type="scientific">Nannochloropsis salina CCMP1776</name>
    <dbReference type="NCBI Taxonomy" id="1027361"/>
    <lineage>
        <taxon>Eukaryota</taxon>
        <taxon>Sar</taxon>
        <taxon>Stramenopiles</taxon>
        <taxon>Ochrophyta</taxon>
        <taxon>Eustigmatophyceae</taxon>
        <taxon>Eustigmatales</taxon>
        <taxon>Monodopsidaceae</taxon>
        <taxon>Microchloropsis</taxon>
        <taxon>Microchloropsis salina</taxon>
    </lineage>
</organism>
<feature type="compositionally biased region" description="Gly residues" evidence="10">
    <location>
        <begin position="522"/>
        <end position="538"/>
    </location>
</feature>
<dbReference type="InterPro" id="IPR024585">
    <property type="entry name" value="mTOR_dom"/>
</dbReference>
<dbReference type="PROSITE" id="PS51189">
    <property type="entry name" value="FAT"/>
    <property type="match status" value="1"/>
</dbReference>
<feature type="region of interest" description="Disordered" evidence="10">
    <location>
        <begin position="520"/>
        <end position="633"/>
    </location>
</feature>
<dbReference type="SMART" id="SM00146">
    <property type="entry name" value="PI3Kc"/>
    <property type="match status" value="1"/>
</dbReference>
<dbReference type="InterPro" id="IPR009076">
    <property type="entry name" value="FRB_dom"/>
</dbReference>
<dbReference type="EC" id="2.7.11.1" evidence="2"/>
<feature type="region of interest" description="Disordered" evidence="10">
    <location>
        <begin position="1548"/>
        <end position="1577"/>
    </location>
</feature>
<feature type="region of interest" description="Disordered" evidence="10">
    <location>
        <begin position="1287"/>
        <end position="1306"/>
    </location>
</feature>
<comment type="caution">
    <text evidence="14">The sequence shown here is derived from an EMBL/GenBank/DDBJ whole genome shotgun (WGS) entry which is preliminary data.</text>
</comment>
<feature type="domain" description="PI3K/PI4K catalytic" evidence="11">
    <location>
        <begin position="2618"/>
        <end position="2931"/>
    </location>
</feature>
<evidence type="ECO:0000256" key="1">
    <source>
        <dbReference type="ARBA" id="ARBA00011031"/>
    </source>
</evidence>
<keyword evidence="3" id="KW-0808">Transferase</keyword>
<keyword evidence="5" id="KW-0547">Nucleotide-binding</keyword>
<evidence type="ECO:0000259" key="12">
    <source>
        <dbReference type="PROSITE" id="PS51189"/>
    </source>
</evidence>
<evidence type="ECO:0000256" key="7">
    <source>
        <dbReference type="ARBA" id="ARBA00022840"/>
    </source>
</evidence>
<evidence type="ECO:0000313" key="15">
    <source>
        <dbReference type="Proteomes" id="UP000355283"/>
    </source>
</evidence>
<dbReference type="Pfam" id="PF02259">
    <property type="entry name" value="FAT"/>
    <property type="match status" value="1"/>
</dbReference>
<dbReference type="Pfam" id="PF02260">
    <property type="entry name" value="FATC"/>
    <property type="match status" value="1"/>
</dbReference>
<dbReference type="Pfam" id="PF23593">
    <property type="entry name" value="HEAT_ATR"/>
    <property type="match status" value="1"/>
</dbReference>
<proteinExistence type="inferred from homology"/>
<feature type="domain" description="FAT" evidence="12">
    <location>
        <begin position="1698"/>
        <end position="2401"/>
    </location>
</feature>
<dbReference type="InterPro" id="IPR011989">
    <property type="entry name" value="ARM-like"/>
</dbReference>
<dbReference type="GO" id="GO:0004674">
    <property type="term" value="F:protein serine/threonine kinase activity"/>
    <property type="evidence" value="ECO:0007669"/>
    <property type="project" value="UniProtKB-EC"/>
</dbReference>
<evidence type="ECO:0000256" key="6">
    <source>
        <dbReference type="ARBA" id="ARBA00022777"/>
    </source>
</evidence>
<evidence type="ECO:0000259" key="11">
    <source>
        <dbReference type="PROSITE" id="PS50290"/>
    </source>
</evidence>
<dbReference type="GO" id="GO:0005634">
    <property type="term" value="C:nucleus"/>
    <property type="evidence" value="ECO:0007669"/>
    <property type="project" value="TreeGrafter"/>
</dbReference>
<dbReference type="GO" id="GO:0031931">
    <property type="term" value="C:TORC1 complex"/>
    <property type="evidence" value="ECO:0007669"/>
    <property type="project" value="TreeGrafter"/>
</dbReference>
<evidence type="ECO:0000256" key="10">
    <source>
        <dbReference type="SAM" id="MobiDB-lite"/>
    </source>
</evidence>
<dbReference type="PROSITE" id="PS51190">
    <property type="entry name" value="FATC"/>
    <property type="match status" value="1"/>
</dbReference>
<dbReference type="SMART" id="SM01343">
    <property type="entry name" value="FATC"/>
    <property type="match status" value="1"/>
</dbReference>
<dbReference type="CDD" id="cd05169">
    <property type="entry name" value="PIKKc_TOR"/>
    <property type="match status" value="1"/>
</dbReference>
<dbReference type="SUPFAM" id="SSF47212">
    <property type="entry name" value="FKBP12-rapamycin-binding domain of FKBP-rapamycin-associated protein (FRAP)"/>
    <property type="match status" value="1"/>
</dbReference>
<name>A0A4D9CV89_9STRA</name>
<dbReference type="OrthoDB" id="381190at2759"/>
<evidence type="ECO:0000256" key="8">
    <source>
        <dbReference type="ARBA" id="ARBA00047899"/>
    </source>
</evidence>
<feature type="compositionally biased region" description="Basic and acidic residues" evidence="10">
    <location>
        <begin position="2964"/>
        <end position="2984"/>
    </location>
</feature>
<feature type="region of interest" description="Disordered" evidence="10">
    <location>
        <begin position="2900"/>
        <end position="2990"/>
    </location>
</feature>
<dbReference type="FunFam" id="3.30.1010.10:FF:000006">
    <property type="entry name" value="Serine/threonine-protein kinase TOR"/>
    <property type="match status" value="1"/>
</dbReference>
<dbReference type="Gene3D" id="1.25.10.10">
    <property type="entry name" value="Leucine-rich Repeat Variant"/>
    <property type="match status" value="5"/>
</dbReference>
<evidence type="ECO:0000256" key="5">
    <source>
        <dbReference type="ARBA" id="ARBA00022741"/>
    </source>
</evidence>
<feature type="domain" description="FATC" evidence="13">
    <location>
        <begin position="3174"/>
        <end position="3206"/>
    </location>
</feature>
<feature type="compositionally biased region" description="Gly residues" evidence="10">
    <location>
        <begin position="2900"/>
        <end position="2914"/>
    </location>
</feature>
<dbReference type="Gene3D" id="1.10.1070.11">
    <property type="entry name" value="Phosphatidylinositol 3-/4-kinase, catalytic domain"/>
    <property type="match status" value="1"/>
</dbReference>
<evidence type="ECO:0000313" key="14">
    <source>
        <dbReference type="EMBL" id="TFJ81425.1"/>
    </source>
</evidence>
<dbReference type="SUPFAM" id="SSF56112">
    <property type="entry name" value="Protein kinase-like (PK-like)"/>
    <property type="match status" value="1"/>
</dbReference>
<comment type="similarity">
    <text evidence="1">Belongs to the PI3/PI4-kinase family.</text>
</comment>
<dbReference type="Gene3D" id="3.30.1010.10">
    <property type="entry name" value="Phosphatidylinositol 3-kinase Catalytic Subunit, Chain A, domain 4"/>
    <property type="match status" value="1"/>
</dbReference>
<feature type="compositionally biased region" description="Gly residues" evidence="10">
    <location>
        <begin position="599"/>
        <end position="613"/>
    </location>
</feature>
<dbReference type="GO" id="GO:0005737">
    <property type="term" value="C:cytoplasm"/>
    <property type="evidence" value="ECO:0007669"/>
    <property type="project" value="TreeGrafter"/>
</dbReference>
<dbReference type="InterPro" id="IPR057564">
    <property type="entry name" value="HEAT_ATR"/>
</dbReference>
<feature type="region of interest" description="Disordered" evidence="10">
    <location>
        <begin position="3016"/>
        <end position="3085"/>
    </location>
</feature>
<dbReference type="GO" id="GO:0016242">
    <property type="term" value="P:negative regulation of macroautophagy"/>
    <property type="evidence" value="ECO:0007669"/>
    <property type="project" value="TreeGrafter"/>
</dbReference>
<dbReference type="InterPro" id="IPR036738">
    <property type="entry name" value="FRB_sf"/>
</dbReference>
<dbReference type="GO" id="GO:0031929">
    <property type="term" value="P:TOR signaling"/>
    <property type="evidence" value="ECO:0007669"/>
    <property type="project" value="TreeGrafter"/>
</dbReference>
<dbReference type="PANTHER" id="PTHR11139:SF9">
    <property type="entry name" value="SERINE_THREONINE-PROTEIN KINASE MTOR"/>
    <property type="match status" value="1"/>
</dbReference>
<feature type="compositionally biased region" description="Basic and acidic residues" evidence="10">
    <location>
        <begin position="619"/>
        <end position="628"/>
    </location>
</feature>
<dbReference type="PROSITE" id="PS00916">
    <property type="entry name" value="PI3_4_KINASE_2"/>
    <property type="match status" value="1"/>
</dbReference>
<evidence type="ECO:0000256" key="2">
    <source>
        <dbReference type="ARBA" id="ARBA00012513"/>
    </source>
</evidence>
<feature type="compositionally biased region" description="Gly residues" evidence="10">
    <location>
        <begin position="816"/>
        <end position="834"/>
    </location>
</feature>
<evidence type="ECO:0000256" key="9">
    <source>
        <dbReference type="ARBA" id="ARBA00048679"/>
    </source>
</evidence>
<keyword evidence="7" id="KW-0067">ATP-binding</keyword>
<reference evidence="14 15" key="1">
    <citation type="submission" date="2019-01" db="EMBL/GenBank/DDBJ databases">
        <title>Nuclear Genome Assembly of the Microalgal Biofuel strain Nannochloropsis salina CCMP1776.</title>
        <authorList>
            <person name="Hovde B."/>
        </authorList>
    </citation>
    <scope>NUCLEOTIDE SEQUENCE [LARGE SCALE GENOMIC DNA]</scope>
    <source>
        <strain evidence="14 15">CCMP1776</strain>
    </source>
</reference>
<dbReference type="Pfam" id="PF08771">
    <property type="entry name" value="FRB_dom"/>
    <property type="match status" value="1"/>
</dbReference>
<dbReference type="Gene3D" id="1.20.120.150">
    <property type="entry name" value="FKBP12-rapamycin binding domain"/>
    <property type="match status" value="1"/>
</dbReference>
<evidence type="ECO:0000259" key="13">
    <source>
        <dbReference type="PROSITE" id="PS51190"/>
    </source>
</evidence>
<dbReference type="PROSITE" id="PS00915">
    <property type="entry name" value="PI3_4_KINASE_1"/>
    <property type="match status" value="1"/>
</dbReference>
<feature type="compositionally biased region" description="Basic and acidic residues" evidence="10">
    <location>
        <begin position="2940"/>
        <end position="2955"/>
    </location>
</feature>
<evidence type="ECO:0000256" key="3">
    <source>
        <dbReference type="ARBA" id="ARBA00022679"/>
    </source>
</evidence>
<dbReference type="Pfam" id="PF11865">
    <property type="entry name" value="mTOR_dom"/>
    <property type="match status" value="2"/>
</dbReference>
<keyword evidence="15" id="KW-1185">Reference proteome</keyword>
<comment type="catalytic activity">
    <reaction evidence="8">
        <text>L-threonyl-[protein] + ATP = O-phospho-L-threonyl-[protein] + ADP + H(+)</text>
        <dbReference type="Rhea" id="RHEA:46608"/>
        <dbReference type="Rhea" id="RHEA-COMP:11060"/>
        <dbReference type="Rhea" id="RHEA-COMP:11605"/>
        <dbReference type="ChEBI" id="CHEBI:15378"/>
        <dbReference type="ChEBI" id="CHEBI:30013"/>
        <dbReference type="ChEBI" id="CHEBI:30616"/>
        <dbReference type="ChEBI" id="CHEBI:61977"/>
        <dbReference type="ChEBI" id="CHEBI:456216"/>
        <dbReference type="EC" id="2.7.11.1"/>
    </reaction>
</comment>
<dbReference type="InterPro" id="IPR016024">
    <property type="entry name" value="ARM-type_fold"/>
</dbReference>
<feature type="region of interest" description="Disordered" evidence="10">
    <location>
        <begin position="2246"/>
        <end position="2272"/>
    </location>
</feature>
<dbReference type="InterPro" id="IPR011009">
    <property type="entry name" value="Kinase-like_dom_sf"/>
</dbReference>
<feature type="compositionally biased region" description="Gly residues" evidence="10">
    <location>
        <begin position="3043"/>
        <end position="3075"/>
    </location>
</feature>
<dbReference type="PANTHER" id="PTHR11139">
    <property type="entry name" value="ATAXIA TELANGIECTASIA MUTATED ATM -RELATED"/>
    <property type="match status" value="1"/>
</dbReference>
<dbReference type="InterPro" id="IPR014009">
    <property type="entry name" value="PIK_FAT"/>
</dbReference>
<dbReference type="Proteomes" id="UP000355283">
    <property type="component" value="Unassembled WGS sequence"/>
</dbReference>
<dbReference type="GO" id="GO:0005524">
    <property type="term" value="F:ATP binding"/>
    <property type="evidence" value="ECO:0007669"/>
    <property type="project" value="UniProtKB-KW"/>
</dbReference>
<keyword evidence="6" id="KW-0418">Kinase</keyword>
<feature type="compositionally biased region" description="Basic and acidic residues" evidence="10">
    <location>
        <begin position="2246"/>
        <end position="2255"/>
    </location>
</feature>
<dbReference type="SUPFAM" id="SSF48371">
    <property type="entry name" value="ARM repeat"/>
    <property type="match status" value="2"/>
</dbReference>
<dbReference type="InterPro" id="IPR003152">
    <property type="entry name" value="FATC_dom"/>
</dbReference>
<gene>
    <name evidence="14" type="ORF">NSK_007386</name>
</gene>
<dbReference type="InterPro" id="IPR050517">
    <property type="entry name" value="DDR_Repair_Kinase"/>
</dbReference>
<dbReference type="FunFam" id="1.10.1070.11:FF:000029">
    <property type="entry name" value="Serine/threonine-protein kinase TOR"/>
    <property type="match status" value="1"/>
</dbReference>
<dbReference type="InterPro" id="IPR036940">
    <property type="entry name" value="PI3/4_kinase_cat_sf"/>
</dbReference>
<dbReference type="GO" id="GO:0044877">
    <property type="term" value="F:protein-containing complex binding"/>
    <property type="evidence" value="ECO:0007669"/>
    <property type="project" value="InterPro"/>
</dbReference>
<dbReference type="InterPro" id="IPR018936">
    <property type="entry name" value="PI3/4_kinase_CS"/>
</dbReference>
<dbReference type="SMART" id="SM01346">
    <property type="entry name" value="DUF3385"/>
    <property type="match status" value="1"/>
</dbReference>
<dbReference type="SMART" id="SM01345">
    <property type="entry name" value="Rapamycin_bind"/>
    <property type="match status" value="1"/>
</dbReference>
<dbReference type="PROSITE" id="PS50290">
    <property type="entry name" value="PI3_4_KINASE_3"/>
    <property type="match status" value="1"/>
</dbReference>
<feature type="region of interest" description="Disordered" evidence="10">
    <location>
        <begin position="998"/>
        <end position="1021"/>
    </location>
</feature>
<dbReference type="InterPro" id="IPR026683">
    <property type="entry name" value="TOR_cat"/>
</dbReference>
<feature type="region of interest" description="Disordered" evidence="10">
    <location>
        <begin position="807"/>
        <end position="834"/>
    </location>
</feature>
<dbReference type="EMBL" id="SDOX01000128">
    <property type="protein sequence ID" value="TFJ81425.1"/>
    <property type="molecule type" value="Genomic_DNA"/>
</dbReference>
<protein>
    <recommendedName>
        <fullName evidence="2">non-specific serine/threonine protein kinase</fullName>
        <ecNumber evidence="2">2.7.11.1</ecNumber>
    </recommendedName>
</protein>
<dbReference type="Pfam" id="PF00454">
    <property type="entry name" value="PI3_PI4_kinase"/>
    <property type="match status" value="1"/>
</dbReference>
<comment type="catalytic activity">
    <reaction evidence="9">
        <text>L-seryl-[protein] + ATP = O-phospho-L-seryl-[protein] + ADP + H(+)</text>
        <dbReference type="Rhea" id="RHEA:17989"/>
        <dbReference type="Rhea" id="RHEA-COMP:9863"/>
        <dbReference type="Rhea" id="RHEA-COMP:11604"/>
        <dbReference type="ChEBI" id="CHEBI:15378"/>
        <dbReference type="ChEBI" id="CHEBI:29999"/>
        <dbReference type="ChEBI" id="CHEBI:30616"/>
        <dbReference type="ChEBI" id="CHEBI:83421"/>
        <dbReference type="ChEBI" id="CHEBI:456216"/>
        <dbReference type="EC" id="2.7.11.1"/>
    </reaction>
</comment>
<accession>A0A4D9CV89</accession>
<sequence length="3206" mass="347043">MATLEMENSSVHFLIQGLRSKDAQTRTRAAKELRSSMESASRSLSIETFARFEQELFQRVFSLVHAPDSPLWEKLGGLEAMDELLDVPSADTETKVIKFANKLSFSLRSSIEYEFLLQASRTLGHLARSSVVPNADYVEFEVDRGVEWLSSEQSSRRLAACFVLKELAANAPTLFYAKTGDFLDRVWVALRDQKPIIRLNAARALSGCLRMLSTRNALNHVNWYCKVYEQVQVGLLNGPGKGGQTSAMHGSLLVVGEMLSYTGDFMVPRFQEVCQAIMAVREHKDKCIRVSVLELLPRLAHFCSDMFARTYLNGALAHLLEATKTPELRPQAFVALGKLALAGGDYLRPHLPEVLGQVKESMNNKNKRVYCREALDCVASLVLAVAEDMSPHIPELLEPMFAGGLNPTLINTLTVISDRSPAHQRLVQDRLLLELSLLLDDGRPYTSPGARLPVRSLPPSCSPSLAALPPSLSDPVPALGHGRSVGGPSTVAKRVPSSLSPGVAVGGAAAPGAFIRRAQGGEARGGQGDGEWGSGGGAAANSIPGSNGHGSEGVWNSEAGLNGHLSSEMPPKKPPSGPSGFFTKIQQLATSARGKRGGGGRVGGAGGEGGNSGAGENPGQRKVDEPPSRARQVLPPEMTEVVVLALRTLRNFPVDRDVNLLPFVRDCLVHYLDSPQALIRREAALTCCGLLLVQEKGQGPGEGLRVRGPSAEVIEEVLRRLLQVSIADPDATLRLTLLHALDRRFDPYLCQAPHVQSVFFLLRDEYFPVRVAAIHLLGRLAARNPAYVLPPMRLALARLLTDVQYDGPPRGKEGGKGGGKGEGNGGTGMGGGKGGRAEEATVLLGHFLRAEALQRLIRPFIPTMVRALPIQHGSTRLSAVALEALGELASVVKADMAPFLDQLLPLTIEHLNDQSSAHKREMAMRALGQLASSTGYVIKPYLQHPTLLPKILSVLREGGSNAMPWSLRREALRTFGVLGALDPYRFQIIQERARLTAAAGGSSRPMPTGTGGAGGQGKEGYKSHQHQQLSVASSAAASGFLGSSQVSQSEMLQQFYREGAFQAGAVGKGAAPNTMSTGLVAIGVGLSDSTREEDEEEEEEEGGAHSYMYEISAMRAQPIDDSTPSGPRLTATSDEYSPTVVIKALMSILRDPSLAVHHAMVTQAVVFIFQSLSSRCAPFLSKVIPNFLYTVRVCEHGLRESIIQELGVLASVVKHHLRPYLGPIFDVVIDYWGEYLEQCVGVVEKLALHLREDFRAHLPKVVPLLLSSLDVLISALSPTLLPTPATTPAPAELASPSASLSSPAHSTSKSSIANVPSASSSSVLGPEGGLLGPTAAARRLRLDLLLRCLTVLRPIFIQEQLLYLVLPSVIDVTYALEERRGRGREGKSAAVQEARAIKTLVHLIRPVSAQGVARDMASPIMHMFHRVVSSGAGEGGRASERRAVQRGGGGGLWSAAVVGNGVDAVMMGLAVMATHLGHQYEAFAGLIDQAVRAQGLAGHPTYALVWGRTGAGRGLGEGGAAVGTSQGSAQGVPEEEAIAEYLGLSKMGHGEEGGEGGGDVGEADAPSSSLPGGGSQRLHVNQANLQRAWDVSQRGTGEEWTEWIRRFSLELLRESPSSALRSCSALAQVYPPLARELFHAAFASSWFVLSESYQDHLVRSLEAAFRSPTTPPDIVQTLLNLAEFMEHDVEALPIDIHILAELAQKCHAYAKALHYKELEFPTAPAACVESLITINKKLGQPEAALGILKYAQKKLGSEIVVKESWLAKLGNWSEALGLYEERARKAEEEGGEEDLETILGMMKCWDALGRWGEIVQLCQREWERLMGNGEGGGREGGRGGRQHVQKKVINLAAHACWKLGQWNGMEHFLRYMEDDVVDTAFYRAILALHNEDFEAAAVNIDHARRLLDTTFTALVSESYNRAYMSMVQFQQLAEMEEIIAFRRLAGRQLAGRQPQQPLPVGCGGGGGGGGALQLPSAGGVPEGEDVGRAKQLLLEKWKRRLQGCRSDLSVWQRVLSVRSLILRPTDHVQAWLQFAALCLQSKNFSLAEKVLTERLALHSGGGAGNGGVGGLGVGSGRGSDTGLLFPDGPEHGRRLPGGATFSASMLKMGSDGGGRSFPSTGSGRGIDPLASTRYEVQFAYLKYTWALGKKDETLQRLSQMVARLSPQDMDLQVRCLLKLGDWELARLPLGSSLGSEVFRKVSEAYATATQLDASNYKAWHAWALVNFHMMEEITVGQVPFVRSRKELSRSGEDPSRPGVPAPPASSVPVASSGASFSHSREQQRLLSSTPEVAAYNLAAAQGFLRAISLGRRRWCASVQQDLLCLLTVWFRYGNDPELHRVLASGFNLVSLDSWLGVLPQLIARIHTREGPVRFLLDDLLSRLGSRHPQALVYPLSVALKSPKHERKSAAEALMSTLRQHYSSLVEEALLVSGEMIRVAILWHEQWHEGLEESSRLYFGDGNVKAMLETLVPLHQHLEAGPTTLREAAFQQAFGRELAQAYSCIKRYQDLLTRAGMPIPVTGGFVRPGGSGQTAHASAAASSTSSFPRQQSLADAEAALNQAWDLYYSVFRRINKQLPSLTSLDLQYVSPALLGARNLELAVPGTYRVNSAGVRIAFFHPAVQVISSKQRPRKVTIQGEDGQDYLFLLKGHEDLRQDERVMQLFGLVNALLARDRRTNKHDLSIQRYAVTPLSHNVGIVGWVPHCDTLHALIRDYREARKVMLGIEHRLMLQMSPDYEALPLMHKVEVFEAALENTAGQDLYKVLWLKSENSEIWLDRRTSYTRSLAVMSMVGYILGLGDRHPSNLMLDRYTGKILHIDFGDCFEVAMHREKYPEKIPFRLTRMLTNAMEISGIEGNFRCTCERVMTVLRDNRDSLIAMLEAFVHDPLISWRLLGGGYGNPEEGGGEGGKGGPSGPSEVVDGVEGGMERLPMEEEEEDGEGHGEGGRQEVWEGQREPAVGNSDLRMEGTMDEEGGGRERGRDGGSETQTLSWVATPLTTNGAEPAHVRYVERKNVLATVSEGPGDGGGATRGEEEGDEELKGVEGGANGKDGARGGGLGEKGEAGGGGGGGGRGGRAPTPSEQRSRMTDLHLEIGSLAASLSANKTRFSSSVGVPAHSLAQSRLDHRSAREKELVQAVGPEGMEAPAEVLNEKALAVIRRVQDKLTGLDFDNETAMDVAEQVERLVEQATSKENLCQCFIGYCPFW</sequence>
<dbReference type="GO" id="GO:0031932">
    <property type="term" value="C:TORC2 complex"/>
    <property type="evidence" value="ECO:0007669"/>
    <property type="project" value="TreeGrafter"/>
</dbReference>